<name>M0NKR8_9EURY</name>
<reference evidence="1 2" key="1">
    <citation type="journal article" date="2014" name="PLoS Genet.">
        <title>Phylogenetically driven sequencing of extremely halophilic archaea reveals strategies for static and dynamic osmo-response.</title>
        <authorList>
            <person name="Becker E.A."/>
            <person name="Seitzer P.M."/>
            <person name="Tritt A."/>
            <person name="Larsen D."/>
            <person name="Krusor M."/>
            <person name="Yao A.I."/>
            <person name="Wu D."/>
            <person name="Madern D."/>
            <person name="Eisen J.A."/>
            <person name="Darling A.E."/>
            <person name="Facciotti M.T."/>
        </authorList>
    </citation>
    <scope>NUCLEOTIDE SEQUENCE [LARGE SCALE GENOMIC DNA]</scope>
    <source>
        <strain evidence="1 2">DSM 21995</strain>
    </source>
</reference>
<dbReference type="STRING" id="1227482.C469_13275"/>
<organism evidence="1 2">
    <name type="scientific">Halorubrum lipolyticum DSM 21995</name>
    <dbReference type="NCBI Taxonomy" id="1227482"/>
    <lineage>
        <taxon>Archaea</taxon>
        <taxon>Methanobacteriati</taxon>
        <taxon>Methanobacteriota</taxon>
        <taxon>Stenosarchaea group</taxon>
        <taxon>Halobacteria</taxon>
        <taxon>Halobacteriales</taxon>
        <taxon>Haloferacaceae</taxon>
        <taxon>Halorubrum</taxon>
    </lineage>
</organism>
<dbReference type="PATRIC" id="fig|1227482.3.peg.2684"/>
<dbReference type="Proteomes" id="UP000011650">
    <property type="component" value="Unassembled WGS sequence"/>
</dbReference>
<gene>
    <name evidence="1" type="ORF">C469_13275</name>
</gene>
<protein>
    <submittedName>
        <fullName evidence="1">Uncharacterized protein</fullName>
    </submittedName>
</protein>
<comment type="caution">
    <text evidence="1">The sequence shown here is derived from an EMBL/GenBank/DDBJ whole genome shotgun (WGS) entry which is preliminary data.</text>
</comment>
<dbReference type="AlphaFoldDB" id="M0NKR8"/>
<keyword evidence="2" id="KW-1185">Reference proteome</keyword>
<dbReference type="EMBL" id="AOJG01000037">
    <property type="protein sequence ID" value="EMA58416.1"/>
    <property type="molecule type" value="Genomic_DNA"/>
</dbReference>
<accession>M0NKR8</accession>
<sequence>MTTLTLGRWLLVAFAIVGLALAVPMVSAHGNATADDAPIADDVPPSDATADDWAVWMEAQMTEHMGPDGVEWMESHAGATVDEMARDMADDGNSGMYGHGGTHERGGTYGHDGTYERGGTYGHDGTYGHGGAYGQGHC</sequence>
<dbReference type="RefSeq" id="WP_008007342.1">
    <property type="nucleotide sequence ID" value="NZ_AOJG01000037.1"/>
</dbReference>
<evidence type="ECO:0000313" key="2">
    <source>
        <dbReference type="Proteomes" id="UP000011650"/>
    </source>
</evidence>
<dbReference type="OrthoDB" id="240683at2157"/>
<evidence type="ECO:0000313" key="1">
    <source>
        <dbReference type="EMBL" id="EMA58416.1"/>
    </source>
</evidence>
<proteinExistence type="predicted"/>